<evidence type="ECO:0000256" key="11">
    <source>
        <dbReference type="ARBA" id="ARBA00023157"/>
    </source>
</evidence>
<dbReference type="Proteomes" id="UP000079169">
    <property type="component" value="Unplaced"/>
</dbReference>
<dbReference type="SMART" id="SM00179">
    <property type="entry name" value="EGF_CA"/>
    <property type="match status" value="2"/>
</dbReference>
<dbReference type="GO" id="GO:0048589">
    <property type="term" value="P:developmental growth"/>
    <property type="evidence" value="ECO:0007669"/>
    <property type="project" value="UniProtKB-ARBA"/>
</dbReference>
<dbReference type="PROSITE" id="PS50026">
    <property type="entry name" value="EGF_3"/>
    <property type="match status" value="2"/>
</dbReference>
<evidence type="ECO:0000256" key="12">
    <source>
        <dbReference type="ARBA" id="ARBA00023180"/>
    </source>
</evidence>
<feature type="region of interest" description="Disordered" evidence="17">
    <location>
        <begin position="1424"/>
        <end position="1446"/>
    </location>
</feature>
<dbReference type="InterPro" id="IPR027397">
    <property type="entry name" value="Catenin-bd_sf"/>
</dbReference>
<organism evidence="21 22">
    <name type="scientific">Diaphorina citri</name>
    <name type="common">Asian citrus psyllid</name>
    <dbReference type="NCBI Taxonomy" id="121845"/>
    <lineage>
        <taxon>Eukaryota</taxon>
        <taxon>Metazoa</taxon>
        <taxon>Ecdysozoa</taxon>
        <taxon>Arthropoda</taxon>
        <taxon>Hexapoda</taxon>
        <taxon>Insecta</taxon>
        <taxon>Pterygota</taxon>
        <taxon>Neoptera</taxon>
        <taxon>Paraneoptera</taxon>
        <taxon>Hemiptera</taxon>
        <taxon>Sternorrhyncha</taxon>
        <taxon>Psylloidea</taxon>
        <taxon>Psyllidae</taxon>
        <taxon>Diaphorininae</taxon>
        <taxon>Diaphorina</taxon>
    </lineage>
</organism>
<dbReference type="PANTHER" id="PTHR24027:SF438">
    <property type="entry name" value="CADHERIN 23"/>
    <property type="match status" value="1"/>
</dbReference>
<evidence type="ECO:0000256" key="3">
    <source>
        <dbReference type="ARBA" id="ARBA00022536"/>
    </source>
</evidence>
<evidence type="ECO:0000313" key="22">
    <source>
        <dbReference type="RefSeq" id="XP_026680144.1"/>
    </source>
</evidence>
<evidence type="ECO:0000256" key="17">
    <source>
        <dbReference type="SAM" id="MobiDB-lite"/>
    </source>
</evidence>
<evidence type="ECO:0000256" key="18">
    <source>
        <dbReference type="SAM" id="Phobius"/>
    </source>
</evidence>
<feature type="disulfide bond" evidence="14">
    <location>
        <begin position="1221"/>
        <end position="1238"/>
    </location>
</feature>
<dbReference type="Pfam" id="PF02210">
    <property type="entry name" value="Laminin_G_2"/>
    <property type="match status" value="1"/>
</dbReference>
<feature type="transmembrane region" description="Helical" evidence="18">
    <location>
        <begin position="1146"/>
        <end position="1168"/>
    </location>
</feature>
<gene>
    <name evidence="22" type="primary">LOC103510229</name>
</gene>
<dbReference type="Pfam" id="PF00008">
    <property type="entry name" value="EGF"/>
    <property type="match status" value="1"/>
</dbReference>
<dbReference type="GO" id="GO:0005509">
    <property type="term" value="F:calcium ion binding"/>
    <property type="evidence" value="ECO:0007669"/>
    <property type="project" value="UniProtKB-UniRule"/>
</dbReference>
<evidence type="ECO:0000259" key="19">
    <source>
        <dbReference type="PROSITE" id="PS50026"/>
    </source>
</evidence>
<dbReference type="Pfam" id="PF01049">
    <property type="entry name" value="CADH_Y-type_LIR"/>
    <property type="match status" value="1"/>
</dbReference>
<dbReference type="InterPro" id="IPR002126">
    <property type="entry name" value="Cadherin-like_dom"/>
</dbReference>
<dbReference type="InterPro" id="IPR039808">
    <property type="entry name" value="Cadherin"/>
</dbReference>
<dbReference type="Gene3D" id="2.60.40.60">
    <property type="entry name" value="Cadherins"/>
    <property type="match status" value="7"/>
</dbReference>
<evidence type="ECO:0000256" key="8">
    <source>
        <dbReference type="ARBA" id="ARBA00022889"/>
    </source>
</evidence>
<keyword evidence="5" id="KW-0479">Metal-binding</keyword>
<dbReference type="InterPro" id="IPR001791">
    <property type="entry name" value="Laminin_G"/>
</dbReference>
<dbReference type="Pfam" id="PF00028">
    <property type="entry name" value="Cadherin"/>
    <property type="match status" value="3"/>
</dbReference>
<keyword evidence="10 18" id="KW-0472">Membrane</keyword>
<keyword evidence="2" id="KW-1003">Cell membrane</keyword>
<dbReference type="PROSITE" id="PS50268">
    <property type="entry name" value="CADHERIN_2"/>
    <property type="match status" value="7"/>
</dbReference>
<keyword evidence="21" id="KW-1185">Reference proteome</keyword>
<dbReference type="InterPro" id="IPR001881">
    <property type="entry name" value="EGF-like_Ca-bd_dom"/>
</dbReference>
<evidence type="ECO:0000256" key="4">
    <source>
        <dbReference type="ARBA" id="ARBA00022692"/>
    </source>
</evidence>
<dbReference type="FunFam" id="2.60.40.60:FF:000109">
    <property type="entry name" value="neural-cadherin isoform X2"/>
    <property type="match status" value="1"/>
</dbReference>
<dbReference type="Gene3D" id="2.60.120.200">
    <property type="match status" value="1"/>
</dbReference>
<keyword evidence="6" id="KW-0677">Repeat</keyword>
<evidence type="ECO:0000256" key="1">
    <source>
        <dbReference type="ARBA" id="ARBA00004251"/>
    </source>
</evidence>
<feature type="domain" description="Cadherin" evidence="20">
    <location>
        <begin position="1"/>
        <end position="32"/>
    </location>
</feature>
<dbReference type="SUPFAM" id="SSF49899">
    <property type="entry name" value="Concanavalin A-like lectins/glucanases"/>
    <property type="match status" value="1"/>
</dbReference>
<keyword evidence="3 14" id="KW-0245">EGF-like domain</keyword>
<dbReference type="FunFam" id="2.60.40.60:FF:000039">
    <property type="entry name" value="FAT atypical cadherin 3"/>
    <property type="match status" value="1"/>
</dbReference>
<reference evidence="22" key="1">
    <citation type="submission" date="2025-08" db="UniProtKB">
        <authorList>
            <consortium name="RefSeq"/>
        </authorList>
    </citation>
    <scope>IDENTIFICATION</scope>
</reference>
<feature type="domain" description="Cadherin" evidence="20">
    <location>
        <begin position="149"/>
        <end position="195"/>
    </location>
</feature>
<keyword evidence="9 18" id="KW-1133">Transmembrane helix</keyword>
<dbReference type="SMART" id="SM00181">
    <property type="entry name" value="EGF"/>
    <property type="match status" value="2"/>
</dbReference>
<dbReference type="GeneID" id="103510229"/>
<proteinExistence type="predicted"/>
<dbReference type="GO" id="GO:0007156">
    <property type="term" value="P:homophilic cell adhesion via plasma membrane adhesion molecules"/>
    <property type="evidence" value="ECO:0007669"/>
    <property type="project" value="InterPro"/>
</dbReference>
<feature type="transmembrane region" description="Helical" evidence="18">
    <location>
        <begin position="1175"/>
        <end position="1195"/>
    </location>
</feature>
<evidence type="ECO:0000256" key="15">
    <source>
        <dbReference type="RuleBase" id="RU003318"/>
    </source>
</evidence>
<evidence type="ECO:0000256" key="7">
    <source>
        <dbReference type="ARBA" id="ARBA00022837"/>
    </source>
</evidence>
<evidence type="ECO:0000256" key="16">
    <source>
        <dbReference type="RuleBase" id="RU004357"/>
    </source>
</evidence>
<keyword evidence="7 13" id="KW-0106">Calcium</keyword>
<dbReference type="GO" id="GO:0008013">
    <property type="term" value="F:beta-catenin binding"/>
    <property type="evidence" value="ECO:0007669"/>
    <property type="project" value="TreeGrafter"/>
</dbReference>
<feature type="domain" description="Cadherin" evidence="20">
    <location>
        <begin position="427"/>
        <end position="531"/>
    </location>
</feature>
<dbReference type="GO" id="GO:0016477">
    <property type="term" value="P:cell migration"/>
    <property type="evidence" value="ECO:0007669"/>
    <property type="project" value="TreeGrafter"/>
</dbReference>
<protein>
    <submittedName>
        <fullName evidence="22">Neural-cadherin</fullName>
    </submittedName>
</protein>
<dbReference type="PROSITE" id="PS00022">
    <property type="entry name" value="EGF_1"/>
    <property type="match status" value="2"/>
</dbReference>
<evidence type="ECO:0000256" key="10">
    <source>
        <dbReference type="ARBA" id="ARBA00023136"/>
    </source>
</evidence>
<dbReference type="InterPro" id="IPR013320">
    <property type="entry name" value="ConA-like_dom_sf"/>
</dbReference>
<dbReference type="GO" id="GO:0007163">
    <property type="term" value="P:establishment or maintenance of cell polarity"/>
    <property type="evidence" value="ECO:0007669"/>
    <property type="project" value="UniProtKB-ARBA"/>
</dbReference>
<dbReference type="KEGG" id="dci:103510229"/>
<keyword evidence="11 14" id="KW-1015">Disulfide bond</keyword>
<feature type="disulfide bond" evidence="14">
    <location>
        <begin position="1044"/>
        <end position="1053"/>
    </location>
</feature>
<dbReference type="Gene3D" id="4.10.900.10">
    <property type="entry name" value="TCF3-CBD (Catenin binding domain)"/>
    <property type="match status" value="1"/>
</dbReference>
<dbReference type="PaxDb" id="121845-A0A3Q0IV67"/>
<feature type="domain" description="EGF-like" evidence="19">
    <location>
        <begin position="1018"/>
        <end position="1054"/>
    </location>
</feature>
<accession>A0A3Q0IV67</accession>
<evidence type="ECO:0000256" key="9">
    <source>
        <dbReference type="ARBA" id="ARBA00022989"/>
    </source>
</evidence>
<evidence type="ECO:0000256" key="14">
    <source>
        <dbReference type="PROSITE-ProRule" id="PRU00076"/>
    </source>
</evidence>
<evidence type="ECO:0000256" key="5">
    <source>
        <dbReference type="ARBA" id="ARBA00022723"/>
    </source>
</evidence>
<feature type="domain" description="Cadherin" evidence="20">
    <location>
        <begin position="196"/>
        <end position="307"/>
    </location>
</feature>
<feature type="disulfide bond" evidence="14">
    <location>
        <begin position="1240"/>
        <end position="1249"/>
    </location>
</feature>
<dbReference type="InterPro" id="IPR000742">
    <property type="entry name" value="EGF"/>
</dbReference>
<dbReference type="FunFam" id="2.60.40.60:FF:000112">
    <property type="entry name" value="neural-cadherin isoform X1"/>
    <property type="match status" value="1"/>
</dbReference>
<evidence type="ECO:0000256" key="6">
    <source>
        <dbReference type="ARBA" id="ARBA00022737"/>
    </source>
</evidence>
<dbReference type="FunFam" id="4.10.900.10:FF:000001">
    <property type="entry name" value="Cadherin 2"/>
    <property type="match status" value="1"/>
</dbReference>
<dbReference type="InterPro" id="IPR056370">
    <property type="entry name" value="Shg-like_Ig-like"/>
</dbReference>
<evidence type="ECO:0000256" key="13">
    <source>
        <dbReference type="PROSITE-ProRule" id="PRU00043"/>
    </source>
</evidence>
<dbReference type="GO" id="GO:0009887">
    <property type="term" value="P:animal organ morphogenesis"/>
    <property type="evidence" value="ECO:0007669"/>
    <property type="project" value="UniProtKB-ARBA"/>
</dbReference>
<keyword evidence="12" id="KW-0325">Glycoprotein</keyword>
<dbReference type="PROSITE" id="PS00232">
    <property type="entry name" value="CADHERIN_1"/>
    <property type="match status" value="3"/>
</dbReference>
<dbReference type="InterPro" id="IPR020894">
    <property type="entry name" value="Cadherin_CS"/>
</dbReference>
<dbReference type="PRINTS" id="PR00205">
    <property type="entry name" value="CADHERIN"/>
</dbReference>
<dbReference type="CDD" id="cd00110">
    <property type="entry name" value="LamG"/>
    <property type="match status" value="1"/>
</dbReference>
<feature type="transmembrane region" description="Helical" evidence="18">
    <location>
        <begin position="1265"/>
        <end position="1286"/>
    </location>
</feature>
<comment type="caution">
    <text evidence="14">Lacks conserved residue(s) required for the propagation of feature annotation.</text>
</comment>
<dbReference type="InterPro" id="IPR000233">
    <property type="entry name" value="Cadherin_Y-type_LIR"/>
</dbReference>
<dbReference type="GO" id="GO:0031175">
    <property type="term" value="P:neuron projection development"/>
    <property type="evidence" value="ECO:0007669"/>
    <property type="project" value="TreeGrafter"/>
</dbReference>
<keyword evidence="8 15" id="KW-0130">Cell adhesion</keyword>
<feature type="domain" description="Cadherin" evidence="20">
    <location>
        <begin position="46"/>
        <end position="87"/>
    </location>
</feature>
<evidence type="ECO:0000259" key="20">
    <source>
        <dbReference type="PROSITE" id="PS50268"/>
    </source>
</evidence>
<dbReference type="PROSITE" id="PS01186">
    <property type="entry name" value="EGF_2"/>
    <property type="match status" value="1"/>
</dbReference>
<feature type="compositionally biased region" description="Acidic residues" evidence="17">
    <location>
        <begin position="1431"/>
        <end position="1446"/>
    </location>
</feature>
<dbReference type="PANTHER" id="PTHR24027">
    <property type="entry name" value="CADHERIN-23"/>
    <property type="match status" value="1"/>
</dbReference>
<dbReference type="InterPro" id="IPR015919">
    <property type="entry name" value="Cadherin-like_sf"/>
</dbReference>
<feature type="domain" description="Cadherin" evidence="20">
    <location>
        <begin position="531"/>
        <end position="650"/>
    </location>
</feature>
<feature type="non-terminal residue" evidence="22">
    <location>
        <position position="1"/>
    </location>
</feature>
<dbReference type="SMART" id="SM00112">
    <property type="entry name" value="CA"/>
    <property type="match status" value="6"/>
</dbReference>
<dbReference type="Pfam" id="PF24811">
    <property type="entry name" value="Ig_Shg"/>
    <property type="match status" value="1"/>
</dbReference>
<dbReference type="RefSeq" id="XP_026680144.1">
    <property type="nucleotide sequence ID" value="XM_026824343.1"/>
</dbReference>
<dbReference type="CDD" id="cd00054">
    <property type="entry name" value="EGF_CA"/>
    <property type="match status" value="2"/>
</dbReference>
<dbReference type="CDD" id="cd11304">
    <property type="entry name" value="Cadherin_repeat"/>
    <property type="match status" value="5"/>
</dbReference>
<dbReference type="GO" id="GO:0045296">
    <property type="term" value="F:cadherin binding"/>
    <property type="evidence" value="ECO:0007669"/>
    <property type="project" value="TreeGrafter"/>
</dbReference>
<dbReference type="SUPFAM" id="SSF49313">
    <property type="entry name" value="Cadherin-like"/>
    <property type="match status" value="7"/>
</dbReference>
<dbReference type="STRING" id="121845.A0A3Q0IV67"/>
<feature type="domain" description="Cadherin" evidence="20">
    <location>
        <begin position="308"/>
        <end position="426"/>
    </location>
</feature>
<comment type="subcellular location">
    <subcellularLocation>
        <location evidence="1 15">Cell membrane</location>
        <topology evidence="1 15">Single-pass type I membrane protein</topology>
    </subcellularLocation>
</comment>
<dbReference type="SUPFAM" id="SSF57196">
    <property type="entry name" value="EGF/Laminin"/>
    <property type="match status" value="1"/>
</dbReference>
<dbReference type="GO" id="GO:0016342">
    <property type="term" value="C:catenin complex"/>
    <property type="evidence" value="ECO:0007669"/>
    <property type="project" value="TreeGrafter"/>
</dbReference>
<name>A0A3Q0IV67_DIACI</name>
<feature type="domain" description="EGF-like" evidence="19">
    <location>
        <begin position="1212"/>
        <end position="1250"/>
    </location>
</feature>
<evidence type="ECO:0000256" key="2">
    <source>
        <dbReference type="ARBA" id="ARBA00022475"/>
    </source>
</evidence>
<evidence type="ECO:0000313" key="21">
    <source>
        <dbReference type="Proteomes" id="UP000079169"/>
    </source>
</evidence>
<comment type="function">
    <text evidence="16">Cadherins are calcium-dependent cell adhesion proteins.</text>
</comment>
<dbReference type="Gene3D" id="2.10.25.10">
    <property type="entry name" value="Laminin"/>
    <property type="match status" value="2"/>
</dbReference>
<sequence length="1446" mass="163570">YELKLAASDNLKENYTTVVIHVKDVNDNPPVFERPTYRTQITEEDDRTLPKRVLQYELTLVASDSLNENKTTVVIHINDVNDMPPVFNTSLYPAIMEEELPGPYPHSLLKVSTEFPPLFTVLCIFFHLLVSTEFPPLVTVLCIFFHLLPLDRDQPNGRPQWRFTVFAQDEGGEGLVGYADVQVNLKDINDNAPTFPQGVYFGNVTENGTAGMVVMTMTAVDYDDPLEGTNAKLTYSIEKNVIEEETGTPIFEIESDTGVIKTAVCCLDRERTPDYSIQVVAMDGGNLKGTGTASIRVKDINDMPPSFTKDEWQTEVDETDGINLPETPILTVTVHDEDETNKFQYKVIENSGYGADKFTMVRNNDGTGSLKIVQPLDYEDQLQSNGFRFRIQVNDKGEDNDNDKYHVAYSWVVVKLRDINDNKPQFERPNIEVSVYENAEIGKSLETFKASDPDQGGKSKVSFSIDRSSDRKRQFLINPEGTVSIQRQLDREETPRHQVKILAIDDGIPPRTATATLTVIVQDINDNAPKFIKEYRPVLPEHVPPRKVVEVLATDDDDRSKSNGPPFTFRMDPNADDIIRASFKVEHDQKGANGDGMAVVSSLRSFDREQQKEYLIPIVIKDSGNPAMSGTSTLTVVIGDVNDNKMQPGAKEIFVYNYMGHAPDVEIGRVYVYDLDDWDLPDKKFYWETAEHPRFRLNEDTGMISMRHGTKEAVYQLKFKVYDRKHTQTNIPANVTVIVKEIPHEAVIKSGSIRIAGMSDEDFIRVWNYKGHAPDVEIGRVYVYDLDDWDLPDKKFYWETAEHPRFRLNEDTGMISMRHGTKEAVYQLKFKVYDRKHTQTNIPANVTVIVKEIPHEAVIKSGSIRIAGMSDEDFIRVWNYKTQHVSRSKLDLFKEKLASLLKVDLENVDVFSVQLRRKNPPLTDIRFSAHSSPYYKPVKLNGLVLMHREEIEKEVGINITMVGIDECLYENLNCEGSCTNNLEISNLPYMVNANKTALVGVRVEVVGECTCGARNFSKPESCRNTPCHNGGRCIEGKYEPSCSCPAGYSGPRCQQTTRSFSKDGWAWYAPLEMCDQSHLSLEFITKHSDGTLLYNGPIVAPEPEETLVSDFISLELERGHPRLLIDFGSGTLELKVKTKKTLDDDFFPTSQLSCDLFIFSFPCLTFIFSRLFFPLLYNFLIPIIFLLFVSVLPYFSLFCPDGFHAQGVECLNENECEYSPCENRGVCVDYADERRYECICPHSYTGLHCELRLQESGFITPSRDFILAVVSCCLLLLFLVLVFVVYSRRREAHIKYPGPDDDVRENIINYDDEGGGEDDMTAFDITPLQIPIGGPHPEMNNKIPYGLGPMPMGVEPNVGIFIEEHKKRADADPNAPPFDDLRNYAYEGGGSTAGSLSSLASGTDDEEQEFDYLGAWGPRFDKLADMYGQEPESDLEDEEEEEEDDV</sequence>
<dbReference type="FunFam" id="2.10.25.10:FF:000312">
    <property type="entry name" value="neural-cadherin isoform X10"/>
    <property type="match status" value="1"/>
</dbReference>
<keyword evidence="4 15" id="KW-0812">Transmembrane</keyword>
<dbReference type="GO" id="GO:0001736">
    <property type="term" value="P:establishment of planar polarity"/>
    <property type="evidence" value="ECO:0007669"/>
    <property type="project" value="UniProtKB-ARBA"/>
</dbReference>
<dbReference type="FunFam" id="2.60.40.60:FF:000128">
    <property type="entry name" value="neural-cadherin isoform X2"/>
    <property type="match status" value="1"/>
</dbReference>